<dbReference type="PANTHER" id="PTHR36838">
    <property type="entry name" value="AUXIN EFFLUX CARRIER FAMILY PROTEIN"/>
    <property type="match status" value="1"/>
</dbReference>
<keyword evidence="9" id="KW-1185">Reference proteome</keyword>
<feature type="transmembrane region" description="Helical" evidence="7">
    <location>
        <begin position="185"/>
        <end position="206"/>
    </location>
</feature>
<feature type="transmembrane region" description="Helical" evidence="7">
    <location>
        <begin position="25"/>
        <end position="43"/>
    </location>
</feature>
<comment type="caution">
    <text evidence="8">The sequence shown here is derived from an EMBL/GenBank/DDBJ whole genome shotgun (WGS) entry which is preliminary data.</text>
</comment>
<keyword evidence="5 7" id="KW-1133">Transmembrane helix</keyword>
<evidence type="ECO:0000256" key="5">
    <source>
        <dbReference type="ARBA" id="ARBA00022989"/>
    </source>
</evidence>
<keyword evidence="2" id="KW-0813">Transport</keyword>
<comment type="subcellular location">
    <subcellularLocation>
        <location evidence="1">Membrane</location>
        <topology evidence="1">Multi-pass membrane protein</topology>
    </subcellularLocation>
</comment>
<dbReference type="InterPro" id="IPR004776">
    <property type="entry name" value="Mem_transp_PIN-like"/>
</dbReference>
<dbReference type="Pfam" id="PF03547">
    <property type="entry name" value="Mem_trans"/>
    <property type="match status" value="1"/>
</dbReference>
<keyword evidence="3" id="KW-1003">Cell membrane</keyword>
<feature type="transmembrane region" description="Helical" evidence="7">
    <location>
        <begin position="278"/>
        <end position="299"/>
    </location>
</feature>
<evidence type="ECO:0000256" key="1">
    <source>
        <dbReference type="ARBA" id="ARBA00004141"/>
    </source>
</evidence>
<dbReference type="Proteomes" id="UP001501094">
    <property type="component" value="Unassembled WGS sequence"/>
</dbReference>
<evidence type="ECO:0000256" key="7">
    <source>
        <dbReference type="SAM" id="Phobius"/>
    </source>
</evidence>
<keyword evidence="6 7" id="KW-0472">Membrane</keyword>
<organism evidence="8 9">
    <name type="scientific">Myceligenerans crystallogenes</name>
    <dbReference type="NCBI Taxonomy" id="316335"/>
    <lineage>
        <taxon>Bacteria</taxon>
        <taxon>Bacillati</taxon>
        <taxon>Actinomycetota</taxon>
        <taxon>Actinomycetes</taxon>
        <taxon>Micrococcales</taxon>
        <taxon>Promicromonosporaceae</taxon>
        <taxon>Myceligenerans</taxon>
    </lineage>
</organism>
<dbReference type="EMBL" id="BAAANL010000010">
    <property type="protein sequence ID" value="GAA1875063.1"/>
    <property type="molecule type" value="Genomic_DNA"/>
</dbReference>
<dbReference type="PANTHER" id="PTHR36838:SF3">
    <property type="entry name" value="TRANSPORTER AUXIN EFFLUX CARRIER EC FAMILY"/>
    <property type="match status" value="1"/>
</dbReference>
<evidence type="ECO:0000313" key="8">
    <source>
        <dbReference type="EMBL" id="GAA1875063.1"/>
    </source>
</evidence>
<protein>
    <submittedName>
        <fullName evidence="8">AEC family transporter</fullName>
    </submittedName>
</protein>
<feature type="transmembrane region" description="Helical" evidence="7">
    <location>
        <begin position="144"/>
        <end position="164"/>
    </location>
</feature>
<evidence type="ECO:0000256" key="6">
    <source>
        <dbReference type="ARBA" id="ARBA00023136"/>
    </source>
</evidence>
<feature type="transmembrane region" description="Helical" evidence="7">
    <location>
        <begin position="218"/>
        <end position="238"/>
    </location>
</feature>
<reference evidence="8 9" key="1">
    <citation type="journal article" date="2019" name="Int. J. Syst. Evol. Microbiol.">
        <title>The Global Catalogue of Microorganisms (GCM) 10K type strain sequencing project: providing services to taxonomists for standard genome sequencing and annotation.</title>
        <authorList>
            <consortium name="The Broad Institute Genomics Platform"/>
            <consortium name="The Broad Institute Genome Sequencing Center for Infectious Disease"/>
            <person name="Wu L."/>
            <person name="Ma J."/>
        </authorList>
    </citation>
    <scope>NUCLEOTIDE SEQUENCE [LARGE SCALE GENOMIC DNA]</scope>
    <source>
        <strain evidence="8 9">JCM 14326</strain>
    </source>
</reference>
<feature type="transmembrane region" description="Helical" evidence="7">
    <location>
        <begin position="86"/>
        <end position="108"/>
    </location>
</feature>
<name>A0ABN2NLY6_9MICO</name>
<accession>A0ABN2NLY6</accession>
<feature type="transmembrane region" description="Helical" evidence="7">
    <location>
        <begin position="250"/>
        <end position="272"/>
    </location>
</feature>
<sequence length="331" mass="34795">MATASSETRRRTLRRREYGYPVHDVLLGFTTIAAVIAVGYLLAAVKLLDAGAQTVLTRLSFFVASPCLLFVVMSETEVAGFLSKNLLATAAGVAAAAIPYVLVAVLVQRRRPDEIAIGTMCASYCNAGNLGLPVAAYVLGDAALIAPMLLLQLGLLQPIALMILDAGREGVQRSRSEAFWRAVRLPFTNPLTVATLLGLLVSVTGWRPPAFVLEPVDLIGGLAVPGVLIAYGVSLRLGPLPGRGVPPLELGFVTFLKLVVQPLGAWTAGRLLGIDDVALVALAVTAALPSAQNIFVHATRFNRATLLARDAIFVTTLGSVPAITVITLLVA</sequence>
<feature type="transmembrane region" description="Helical" evidence="7">
    <location>
        <begin position="115"/>
        <end position="138"/>
    </location>
</feature>
<gene>
    <name evidence="8" type="ORF">GCM10009751_38420</name>
</gene>
<keyword evidence="4 7" id="KW-0812">Transmembrane</keyword>
<proteinExistence type="predicted"/>
<evidence type="ECO:0000256" key="2">
    <source>
        <dbReference type="ARBA" id="ARBA00022448"/>
    </source>
</evidence>
<evidence type="ECO:0000313" key="9">
    <source>
        <dbReference type="Proteomes" id="UP001501094"/>
    </source>
</evidence>
<evidence type="ECO:0000256" key="4">
    <source>
        <dbReference type="ARBA" id="ARBA00022692"/>
    </source>
</evidence>
<feature type="transmembrane region" description="Helical" evidence="7">
    <location>
        <begin position="311"/>
        <end position="330"/>
    </location>
</feature>
<evidence type="ECO:0000256" key="3">
    <source>
        <dbReference type="ARBA" id="ARBA00022475"/>
    </source>
</evidence>